<gene>
    <name evidence="1" type="ORF">MNOR_LOCUS15522</name>
</gene>
<dbReference type="Proteomes" id="UP001497623">
    <property type="component" value="Unassembled WGS sequence"/>
</dbReference>
<evidence type="ECO:0000313" key="1">
    <source>
        <dbReference type="EMBL" id="CAL4095928.1"/>
    </source>
</evidence>
<keyword evidence="2" id="KW-1185">Reference proteome</keyword>
<dbReference type="AlphaFoldDB" id="A0AAV2QQ98"/>
<organism evidence="1 2">
    <name type="scientific">Meganyctiphanes norvegica</name>
    <name type="common">Northern krill</name>
    <name type="synonym">Thysanopoda norvegica</name>
    <dbReference type="NCBI Taxonomy" id="48144"/>
    <lineage>
        <taxon>Eukaryota</taxon>
        <taxon>Metazoa</taxon>
        <taxon>Ecdysozoa</taxon>
        <taxon>Arthropoda</taxon>
        <taxon>Crustacea</taxon>
        <taxon>Multicrustacea</taxon>
        <taxon>Malacostraca</taxon>
        <taxon>Eumalacostraca</taxon>
        <taxon>Eucarida</taxon>
        <taxon>Euphausiacea</taxon>
        <taxon>Euphausiidae</taxon>
        <taxon>Meganyctiphanes</taxon>
    </lineage>
</organism>
<protein>
    <submittedName>
        <fullName evidence="1">Uncharacterized protein</fullName>
    </submittedName>
</protein>
<evidence type="ECO:0000313" key="2">
    <source>
        <dbReference type="Proteomes" id="UP001497623"/>
    </source>
</evidence>
<dbReference type="EMBL" id="CAXKWB010009738">
    <property type="protein sequence ID" value="CAL4095928.1"/>
    <property type="molecule type" value="Genomic_DNA"/>
</dbReference>
<name>A0AAV2QQ98_MEGNR</name>
<proteinExistence type="predicted"/>
<reference evidence="1 2" key="1">
    <citation type="submission" date="2024-05" db="EMBL/GenBank/DDBJ databases">
        <authorList>
            <person name="Wallberg A."/>
        </authorList>
    </citation>
    <scope>NUCLEOTIDE SEQUENCE [LARGE SCALE GENOMIC DNA]</scope>
</reference>
<accession>A0AAV2QQ98</accession>
<comment type="caution">
    <text evidence="1">The sequence shown here is derived from an EMBL/GenBank/DDBJ whole genome shotgun (WGS) entry which is preliminary data.</text>
</comment>
<sequence length="352" mass="40090">MSSNQGQCSQSLLTIKLDQIKNLLNQDPEKHAAEISSSLLWIGMNHPEVLMDDSSELLDFSIKRLYFRDSWEFPDDLIPSDALTTILNSRVCQELMVFCGYVDPKILNILPEKMVSIRLAFGRHINVLSLIRELKCRRQKQRKTIGDEEHTSIHLRCGEVDLKNLTSLPDSDNHIFTSLFISDASDQNAAWIVQAFLALRPKIKDCIETEDLFLSLPRSKLTATGLETIAKGFYEACLPVHGFTVSSPYIKDDREVPGYKNLDDFVKTMEYRYNLEYTFCNDQAMTLFNEWKGPTELTVKYIDEAEEFADLCFDDSGDLCCDDSADNSIDIIYPKASVPYGPVLTPAFIPYF</sequence>